<evidence type="ECO:0000313" key="1">
    <source>
        <dbReference type="EMBL" id="KAK1868295.1"/>
    </source>
</evidence>
<gene>
    <name evidence="1" type="ORF">I4F81_010784</name>
</gene>
<proteinExistence type="predicted"/>
<dbReference type="Proteomes" id="UP000798662">
    <property type="component" value="Chromosome 3"/>
</dbReference>
<dbReference type="EMBL" id="CM020620">
    <property type="protein sequence ID" value="KAK1868295.1"/>
    <property type="molecule type" value="Genomic_DNA"/>
</dbReference>
<accession>A0ACC3CEB9</accession>
<reference evidence="1" key="1">
    <citation type="submission" date="2019-11" db="EMBL/GenBank/DDBJ databases">
        <title>Nori genome reveals adaptations in red seaweeds to the harsh intertidal environment.</title>
        <authorList>
            <person name="Wang D."/>
            <person name="Mao Y."/>
        </authorList>
    </citation>
    <scope>NUCLEOTIDE SEQUENCE</scope>
    <source>
        <tissue evidence="1">Gametophyte</tissue>
    </source>
</reference>
<protein>
    <submittedName>
        <fullName evidence="1">Uncharacterized protein</fullName>
    </submittedName>
</protein>
<evidence type="ECO:0000313" key="2">
    <source>
        <dbReference type="Proteomes" id="UP000798662"/>
    </source>
</evidence>
<organism evidence="1 2">
    <name type="scientific">Pyropia yezoensis</name>
    <name type="common">Susabi-nori</name>
    <name type="synonym">Porphyra yezoensis</name>
    <dbReference type="NCBI Taxonomy" id="2788"/>
    <lineage>
        <taxon>Eukaryota</taxon>
        <taxon>Rhodophyta</taxon>
        <taxon>Bangiophyceae</taxon>
        <taxon>Bangiales</taxon>
        <taxon>Bangiaceae</taxon>
        <taxon>Pyropia</taxon>
    </lineage>
</organism>
<sequence length="165" mass="16920">MAAGVGSVGHPSSPPLPYVLALASSPGANSADGVISLPRLSDLWTAFISPPLPVLPLLASTGTGAGGDMGGHRGRHGPPRDGGAPARGALRGFCVRLTTGAAEAAAARIRRARLPDVLAHHALDRYAATTAGEMWEKFGLSAPCMDVVHLPFARATPSSLCKWRT</sequence>
<name>A0ACC3CEB9_PYRYE</name>
<keyword evidence="2" id="KW-1185">Reference proteome</keyword>
<comment type="caution">
    <text evidence="1">The sequence shown here is derived from an EMBL/GenBank/DDBJ whole genome shotgun (WGS) entry which is preliminary data.</text>
</comment>